<sequence>MWNIVTDSSCDDIRFEEKREDILYQSVPFYLYTDQKEYVDDGTVSIPEMMADLQKSKTARTSCPSPAAFAEAFRKPGDVIAFTISSELSGSFQSAETARLMVEEEEPGKRITVFNTRTDGPSIMLLIRETARMILDGLDYAEIISRIPTLIDRTFIVYALSSFNNLIRNGRMSRLTGFLANTLGFWGVGIASPEGTIQIKGKVRGTKKVLDSIVQDLREKGRAVQEVVIVHCLNQPVAEALASAIREAFQSASVEVRPAGGLDCFYAEQNGMIIGYRVAAH</sequence>
<keyword evidence="1" id="KW-0446">Lipid-binding</keyword>
<name>A0AA37DGS2_9FIRM</name>
<evidence type="ECO:0000256" key="1">
    <source>
        <dbReference type="ARBA" id="ARBA00023121"/>
    </source>
</evidence>
<keyword evidence="3" id="KW-1185">Reference proteome</keyword>
<evidence type="ECO:0000313" key="2">
    <source>
        <dbReference type="EMBL" id="EHO17339.1"/>
    </source>
</evidence>
<gene>
    <name evidence="2" type="ORF">HMPREF9623_00938</name>
</gene>
<dbReference type="GO" id="GO:0008289">
    <property type="term" value="F:lipid binding"/>
    <property type="evidence" value="ECO:0007669"/>
    <property type="project" value="UniProtKB-KW"/>
</dbReference>
<dbReference type="AlphaFoldDB" id="A0AA37DGS2"/>
<proteinExistence type="predicted"/>
<dbReference type="EMBL" id="AGEL01000006">
    <property type="protein sequence ID" value="EHO17339.1"/>
    <property type="molecule type" value="Genomic_DNA"/>
</dbReference>
<dbReference type="SUPFAM" id="SSF82549">
    <property type="entry name" value="DAK1/DegV-like"/>
    <property type="match status" value="1"/>
</dbReference>
<dbReference type="InterPro" id="IPR050270">
    <property type="entry name" value="DegV_domain_contain"/>
</dbReference>
<dbReference type="Gene3D" id="3.30.1180.10">
    <property type="match status" value="1"/>
</dbReference>
<comment type="caution">
    <text evidence="2">The sequence shown here is derived from an EMBL/GenBank/DDBJ whole genome shotgun (WGS) entry which is preliminary data.</text>
</comment>
<dbReference type="GeneID" id="86940700"/>
<dbReference type="PROSITE" id="PS51482">
    <property type="entry name" value="DEGV"/>
    <property type="match status" value="1"/>
</dbReference>
<dbReference type="Pfam" id="PF02645">
    <property type="entry name" value="DegV"/>
    <property type="match status" value="1"/>
</dbReference>
<protein>
    <submittedName>
        <fullName evidence="2">DegV family EDD domain-containing protein</fullName>
    </submittedName>
</protein>
<dbReference type="InterPro" id="IPR043168">
    <property type="entry name" value="DegV_C"/>
</dbReference>
<dbReference type="Gene3D" id="3.40.50.10440">
    <property type="entry name" value="Dihydroxyacetone kinase, domain 1"/>
    <property type="match status" value="1"/>
</dbReference>
<accession>A0AA37DGS2</accession>
<organism evidence="2 3">
    <name type="scientific">Stomatobaculum longum</name>
    <dbReference type="NCBI Taxonomy" id="796942"/>
    <lineage>
        <taxon>Bacteria</taxon>
        <taxon>Bacillati</taxon>
        <taxon>Bacillota</taxon>
        <taxon>Clostridia</taxon>
        <taxon>Lachnospirales</taxon>
        <taxon>Lachnospiraceae</taxon>
        <taxon>Stomatobaculum</taxon>
    </lineage>
</organism>
<evidence type="ECO:0000313" key="3">
    <source>
        <dbReference type="Proteomes" id="UP000018466"/>
    </source>
</evidence>
<reference evidence="2 3" key="1">
    <citation type="submission" date="2011-10" db="EMBL/GenBank/DDBJ databases">
        <title>The Genome Sequence of Lachnospiraceae bacterium ACC2.</title>
        <authorList>
            <consortium name="The Broad Institute Genome Sequencing Platform"/>
            <person name="Earl A."/>
            <person name="Ward D."/>
            <person name="Feldgarden M."/>
            <person name="Gevers D."/>
            <person name="Sizova M."/>
            <person name="Hazen A."/>
            <person name="Epstein S."/>
            <person name="Young S.K."/>
            <person name="Zeng Q."/>
            <person name="Gargeya S."/>
            <person name="Fitzgerald M."/>
            <person name="Haas B."/>
            <person name="Abouelleil A."/>
            <person name="Alvarado L."/>
            <person name="Arachchi H.M."/>
            <person name="Berlin A."/>
            <person name="Brown A."/>
            <person name="Chapman S.B."/>
            <person name="Chen Z."/>
            <person name="Dunbar C."/>
            <person name="Freedman E."/>
            <person name="Gearin G."/>
            <person name="Goldberg J."/>
            <person name="Griggs A."/>
            <person name="Gujja S."/>
            <person name="Heiman D."/>
            <person name="Howarth C."/>
            <person name="Larson L."/>
            <person name="Lui A."/>
            <person name="MacDonald P.J.P."/>
            <person name="Montmayeur A."/>
            <person name="Murphy C."/>
            <person name="Neiman D."/>
            <person name="Pearson M."/>
            <person name="Priest M."/>
            <person name="Roberts A."/>
            <person name="Saif S."/>
            <person name="Shea T."/>
            <person name="Shenoy N."/>
            <person name="Sisk P."/>
            <person name="Stolte C."/>
            <person name="Sykes S."/>
            <person name="Wortman J."/>
            <person name="Nusbaum C."/>
            <person name="Birren B."/>
        </authorList>
    </citation>
    <scope>NUCLEOTIDE SEQUENCE [LARGE SCALE GENOMIC DNA]</scope>
    <source>
        <strain evidence="2 3">ACC2</strain>
    </source>
</reference>
<dbReference type="InterPro" id="IPR003797">
    <property type="entry name" value="DegV"/>
</dbReference>
<dbReference type="Proteomes" id="UP000018466">
    <property type="component" value="Unassembled WGS sequence"/>
</dbReference>
<dbReference type="PANTHER" id="PTHR33434:SF2">
    <property type="entry name" value="FATTY ACID-BINDING PROTEIN TM_1468"/>
    <property type="match status" value="1"/>
</dbReference>
<dbReference type="PANTHER" id="PTHR33434">
    <property type="entry name" value="DEGV DOMAIN-CONTAINING PROTEIN DR_1986-RELATED"/>
    <property type="match status" value="1"/>
</dbReference>
<dbReference type="Gene3D" id="2.20.28.50">
    <property type="entry name" value="degv family protein"/>
    <property type="match status" value="1"/>
</dbReference>
<dbReference type="NCBIfam" id="TIGR00762">
    <property type="entry name" value="DegV"/>
    <property type="match status" value="1"/>
</dbReference>
<dbReference type="RefSeq" id="WP_009532771.1">
    <property type="nucleotide sequence ID" value="NZ_JH590862.1"/>
</dbReference>